<evidence type="ECO:0000256" key="3">
    <source>
        <dbReference type="ARBA" id="ARBA00022982"/>
    </source>
</evidence>
<proteinExistence type="inferred from homology"/>
<evidence type="ECO:0000256" key="1">
    <source>
        <dbReference type="ARBA" id="ARBA00007787"/>
    </source>
</evidence>
<dbReference type="PRINTS" id="PR00160">
    <property type="entry name" value="GLUTAREDOXIN"/>
</dbReference>
<dbReference type="InterPro" id="IPR011900">
    <property type="entry name" value="GRX_bact"/>
</dbReference>
<gene>
    <name evidence="8" type="primary">grxC</name>
    <name evidence="8" type="ORF">ACFOEB_04285</name>
</gene>
<dbReference type="Gene3D" id="3.40.30.10">
    <property type="entry name" value="Glutaredoxin"/>
    <property type="match status" value="1"/>
</dbReference>
<keyword evidence="2 6" id="KW-0813">Transport</keyword>
<evidence type="ECO:0000313" key="9">
    <source>
        <dbReference type="Proteomes" id="UP001595548"/>
    </source>
</evidence>
<evidence type="ECO:0000256" key="5">
    <source>
        <dbReference type="ARBA" id="ARBA00023284"/>
    </source>
</evidence>
<feature type="domain" description="Glutaredoxin" evidence="7">
    <location>
        <begin position="4"/>
        <end position="64"/>
    </location>
</feature>
<protein>
    <recommendedName>
        <fullName evidence="6">Glutaredoxin</fullName>
    </recommendedName>
</protein>
<sequence length="85" mass="9372">MAKVTIYTTAICPFCVSAKRLLASKGIVNITEVRVDREPAKRKEMMAKSGQRTVPQIWIGERHVGGFTDLSALDKRGELDPLLAS</sequence>
<dbReference type="EMBL" id="JBHRTL010000004">
    <property type="protein sequence ID" value="MFC3154412.1"/>
    <property type="molecule type" value="Genomic_DNA"/>
</dbReference>
<dbReference type="RefSeq" id="WP_382414649.1">
    <property type="nucleotide sequence ID" value="NZ_AP031500.1"/>
</dbReference>
<dbReference type="NCBIfam" id="TIGR02181">
    <property type="entry name" value="GRX_bact"/>
    <property type="match status" value="1"/>
</dbReference>
<organism evidence="8 9">
    <name type="scientific">Gilvimarinus japonicus</name>
    <dbReference type="NCBI Taxonomy" id="1796469"/>
    <lineage>
        <taxon>Bacteria</taxon>
        <taxon>Pseudomonadati</taxon>
        <taxon>Pseudomonadota</taxon>
        <taxon>Gammaproteobacteria</taxon>
        <taxon>Cellvibrionales</taxon>
        <taxon>Cellvibrionaceae</taxon>
        <taxon>Gilvimarinus</taxon>
    </lineage>
</organism>
<dbReference type="PANTHER" id="PTHR45694">
    <property type="entry name" value="GLUTAREDOXIN 2"/>
    <property type="match status" value="1"/>
</dbReference>
<dbReference type="CDD" id="cd03418">
    <property type="entry name" value="GRX_GRXb_1_3_like"/>
    <property type="match status" value="1"/>
</dbReference>
<dbReference type="PANTHER" id="PTHR45694:SF18">
    <property type="entry name" value="GLUTAREDOXIN-1-RELATED"/>
    <property type="match status" value="1"/>
</dbReference>
<comment type="function">
    <text evidence="6">Has a glutathione-disulfide oxidoreductase activity in the presence of NADPH and glutathione reductase. Reduces low molecular weight disulfides and proteins.</text>
</comment>
<dbReference type="Pfam" id="PF00462">
    <property type="entry name" value="Glutaredoxin"/>
    <property type="match status" value="1"/>
</dbReference>
<name>A0ABV7HL45_9GAMM</name>
<evidence type="ECO:0000256" key="6">
    <source>
        <dbReference type="RuleBase" id="RU364065"/>
    </source>
</evidence>
<keyword evidence="4" id="KW-1015">Disulfide bond</keyword>
<evidence type="ECO:0000256" key="4">
    <source>
        <dbReference type="ARBA" id="ARBA00023157"/>
    </source>
</evidence>
<dbReference type="Proteomes" id="UP001595548">
    <property type="component" value="Unassembled WGS sequence"/>
</dbReference>
<keyword evidence="3 6" id="KW-0249">Electron transport</keyword>
<reference evidence="9" key="1">
    <citation type="journal article" date="2019" name="Int. J. Syst. Evol. Microbiol.">
        <title>The Global Catalogue of Microorganisms (GCM) 10K type strain sequencing project: providing services to taxonomists for standard genome sequencing and annotation.</title>
        <authorList>
            <consortium name="The Broad Institute Genomics Platform"/>
            <consortium name="The Broad Institute Genome Sequencing Center for Infectious Disease"/>
            <person name="Wu L."/>
            <person name="Ma J."/>
        </authorList>
    </citation>
    <scope>NUCLEOTIDE SEQUENCE [LARGE SCALE GENOMIC DNA]</scope>
    <source>
        <strain evidence="9">KCTC 52141</strain>
    </source>
</reference>
<dbReference type="InterPro" id="IPR036249">
    <property type="entry name" value="Thioredoxin-like_sf"/>
</dbReference>
<evidence type="ECO:0000313" key="8">
    <source>
        <dbReference type="EMBL" id="MFC3154412.1"/>
    </source>
</evidence>
<evidence type="ECO:0000256" key="2">
    <source>
        <dbReference type="ARBA" id="ARBA00022448"/>
    </source>
</evidence>
<dbReference type="PROSITE" id="PS00195">
    <property type="entry name" value="GLUTAREDOXIN_1"/>
    <property type="match status" value="1"/>
</dbReference>
<dbReference type="InterPro" id="IPR011767">
    <property type="entry name" value="GLR_AS"/>
</dbReference>
<dbReference type="InterPro" id="IPR014025">
    <property type="entry name" value="Glutaredoxin_subgr"/>
</dbReference>
<dbReference type="PROSITE" id="PS51354">
    <property type="entry name" value="GLUTAREDOXIN_2"/>
    <property type="match status" value="1"/>
</dbReference>
<keyword evidence="6" id="KW-0963">Cytoplasm</keyword>
<evidence type="ECO:0000259" key="7">
    <source>
        <dbReference type="Pfam" id="PF00462"/>
    </source>
</evidence>
<comment type="similarity">
    <text evidence="1 6">Belongs to the glutaredoxin family.</text>
</comment>
<keyword evidence="9" id="KW-1185">Reference proteome</keyword>
<comment type="caution">
    <text evidence="8">The sequence shown here is derived from an EMBL/GenBank/DDBJ whole genome shotgun (WGS) entry which is preliminary data.</text>
</comment>
<accession>A0ABV7HL45</accession>
<keyword evidence="5 6" id="KW-0676">Redox-active center</keyword>
<dbReference type="SUPFAM" id="SSF52833">
    <property type="entry name" value="Thioredoxin-like"/>
    <property type="match status" value="1"/>
</dbReference>
<dbReference type="InterPro" id="IPR002109">
    <property type="entry name" value="Glutaredoxin"/>
</dbReference>